<reference evidence="1" key="2">
    <citation type="submission" date="2020-09" db="EMBL/GenBank/DDBJ databases">
        <authorList>
            <person name="Sun Q."/>
            <person name="Ohkuma M."/>
        </authorList>
    </citation>
    <scope>NUCLEOTIDE SEQUENCE</scope>
    <source>
        <strain evidence="1">JCM 3131</strain>
    </source>
</reference>
<dbReference type="Proteomes" id="UP000620156">
    <property type="component" value="Unassembled WGS sequence"/>
</dbReference>
<proteinExistence type="predicted"/>
<name>A0A918EX32_9ACTN</name>
<accession>A0A918EX32</accession>
<dbReference type="EMBL" id="BMQK01000016">
    <property type="protein sequence ID" value="GGQ78290.1"/>
    <property type="molecule type" value="Genomic_DNA"/>
</dbReference>
<evidence type="ECO:0000313" key="2">
    <source>
        <dbReference type="Proteomes" id="UP000620156"/>
    </source>
</evidence>
<dbReference type="RefSeq" id="WP_189219561.1">
    <property type="nucleotide sequence ID" value="NZ_BMQK01000016.1"/>
</dbReference>
<sequence length="64" mass="6666">MVVSISLLLLLAILAVVFLRNGGLRLSHALVCVLLGFHLASTSMAPTIHDGLAATTDVVSSLRP</sequence>
<dbReference type="AlphaFoldDB" id="A0A918EX32"/>
<reference evidence="1" key="1">
    <citation type="journal article" date="2014" name="Int. J. Syst. Evol. Microbiol.">
        <title>Complete genome sequence of Corynebacterium casei LMG S-19264T (=DSM 44701T), isolated from a smear-ripened cheese.</title>
        <authorList>
            <consortium name="US DOE Joint Genome Institute (JGI-PGF)"/>
            <person name="Walter F."/>
            <person name="Albersmeier A."/>
            <person name="Kalinowski J."/>
            <person name="Ruckert C."/>
        </authorList>
    </citation>
    <scope>NUCLEOTIDE SEQUENCE</scope>
    <source>
        <strain evidence="1">JCM 3131</strain>
    </source>
</reference>
<evidence type="ECO:0000313" key="1">
    <source>
        <dbReference type="EMBL" id="GGQ78290.1"/>
    </source>
</evidence>
<protein>
    <submittedName>
        <fullName evidence="1">Uncharacterized protein</fullName>
    </submittedName>
</protein>
<keyword evidence="2" id="KW-1185">Reference proteome</keyword>
<organism evidence="1 2">
    <name type="scientific">Streptomyces ruber</name>
    <dbReference type="NCBI Taxonomy" id="83378"/>
    <lineage>
        <taxon>Bacteria</taxon>
        <taxon>Bacillati</taxon>
        <taxon>Actinomycetota</taxon>
        <taxon>Actinomycetes</taxon>
        <taxon>Kitasatosporales</taxon>
        <taxon>Streptomycetaceae</taxon>
        <taxon>Streptomyces</taxon>
    </lineage>
</organism>
<comment type="caution">
    <text evidence="1">The sequence shown here is derived from an EMBL/GenBank/DDBJ whole genome shotgun (WGS) entry which is preliminary data.</text>
</comment>
<gene>
    <name evidence="1" type="ORF">GCM10010145_54890</name>
</gene>